<protein>
    <submittedName>
        <fullName evidence="2">Uncharacterized protein</fullName>
    </submittedName>
</protein>
<feature type="region of interest" description="Disordered" evidence="1">
    <location>
        <begin position="1"/>
        <end position="27"/>
    </location>
</feature>
<proteinExistence type="predicted"/>
<reference evidence="2" key="1">
    <citation type="journal article" date="2022" name="Int. J. Mol. Sci.">
        <title>Draft Genome of Tanacetum Coccineum: Genomic Comparison of Closely Related Tanacetum-Family Plants.</title>
        <authorList>
            <person name="Yamashiro T."/>
            <person name="Shiraishi A."/>
            <person name="Nakayama K."/>
            <person name="Satake H."/>
        </authorList>
    </citation>
    <scope>NUCLEOTIDE SEQUENCE</scope>
</reference>
<evidence type="ECO:0000256" key="1">
    <source>
        <dbReference type="SAM" id="MobiDB-lite"/>
    </source>
</evidence>
<reference evidence="2" key="2">
    <citation type="submission" date="2022-01" db="EMBL/GenBank/DDBJ databases">
        <authorList>
            <person name="Yamashiro T."/>
            <person name="Shiraishi A."/>
            <person name="Satake H."/>
            <person name="Nakayama K."/>
        </authorList>
    </citation>
    <scope>NUCLEOTIDE SEQUENCE</scope>
</reference>
<sequence length="72" mass="7868">MKEDQDGSNPGLSHVALAGPDPEPMHDDFVATIYPQVHENLKHTTDEHVHLENPLSSSGTLSSMKNLDETFG</sequence>
<name>A0ABQ5ARU6_9ASTR</name>
<feature type="non-terminal residue" evidence="2">
    <location>
        <position position="72"/>
    </location>
</feature>
<evidence type="ECO:0000313" key="2">
    <source>
        <dbReference type="EMBL" id="GJT04517.1"/>
    </source>
</evidence>
<feature type="region of interest" description="Disordered" evidence="1">
    <location>
        <begin position="45"/>
        <end position="72"/>
    </location>
</feature>
<dbReference type="EMBL" id="BQNB010012515">
    <property type="protein sequence ID" value="GJT04517.1"/>
    <property type="molecule type" value="Genomic_DNA"/>
</dbReference>
<dbReference type="Proteomes" id="UP001151760">
    <property type="component" value="Unassembled WGS sequence"/>
</dbReference>
<gene>
    <name evidence="2" type="ORF">Tco_0838979</name>
</gene>
<feature type="compositionally biased region" description="Polar residues" evidence="1">
    <location>
        <begin position="54"/>
        <end position="65"/>
    </location>
</feature>
<comment type="caution">
    <text evidence="2">The sequence shown here is derived from an EMBL/GenBank/DDBJ whole genome shotgun (WGS) entry which is preliminary data.</text>
</comment>
<accession>A0ABQ5ARU6</accession>
<evidence type="ECO:0000313" key="3">
    <source>
        <dbReference type="Proteomes" id="UP001151760"/>
    </source>
</evidence>
<keyword evidence="3" id="KW-1185">Reference proteome</keyword>
<organism evidence="2 3">
    <name type="scientific">Tanacetum coccineum</name>
    <dbReference type="NCBI Taxonomy" id="301880"/>
    <lineage>
        <taxon>Eukaryota</taxon>
        <taxon>Viridiplantae</taxon>
        <taxon>Streptophyta</taxon>
        <taxon>Embryophyta</taxon>
        <taxon>Tracheophyta</taxon>
        <taxon>Spermatophyta</taxon>
        <taxon>Magnoliopsida</taxon>
        <taxon>eudicotyledons</taxon>
        <taxon>Gunneridae</taxon>
        <taxon>Pentapetalae</taxon>
        <taxon>asterids</taxon>
        <taxon>campanulids</taxon>
        <taxon>Asterales</taxon>
        <taxon>Asteraceae</taxon>
        <taxon>Asteroideae</taxon>
        <taxon>Anthemideae</taxon>
        <taxon>Anthemidinae</taxon>
        <taxon>Tanacetum</taxon>
    </lineage>
</organism>